<dbReference type="AlphaFoldDB" id="A0A402D505"/>
<evidence type="ECO:0000256" key="3">
    <source>
        <dbReference type="ARBA" id="ARBA00023125"/>
    </source>
</evidence>
<name>A0A402D505_9BACT</name>
<dbReference type="PROSITE" id="PS51898">
    <property type="entry name" value="TYR_RECOMBINASE"/>
    <property type="match status" value="1"/>
</dbReference>
<protein>
    <submittedName>
        <fullName evidence="5">Integrase</fullName>
    </submittedName>
</protein>
<comment type="similarity">
    <text evidence="1">Belongs to the 'phage' integrase family.</text>
</comment>
<dbReference type="Proteomes" id="UP000287394">
    <property type="component" value="Chromosome"/>
</dbReference>
<dbReference type="PANTHER" id="PTHR30629">
    <property type="entry name" value="PROPHAGE INTEGRASE"/>
    <property type="match status" value="1"/>
</dbReference>
<dbReference type="InterPro" id="IPR002104">
    <property type="entry name" value="Integrase_catalytic"/>
</dbReference>
<keyword evidence="4" id="KW-0233">DNA recombination</keyword>
<dbReference type="InterPro" id="IPR053876">
    <property type="entry name" value="Phage_int_M"/>
</dbReference>
<dbReference type="Pfam" id="PF22022">
    <property type="entry name" value="Phage_int_M"/>
    <property type="match status" value="1"/>
</dbReference>
<dbReference type="Pfam" id="PF13356">
    <property type="entry name" value="Arm-DNA-bind_3"/>
    <property type="match status" value="1"/>
</dbReference>
<dbReference type="GO" id="GO:0003677">
    <property type="term" value="F:DNA binding"/>
    <property type="evidence" value="ECO:0007669"/>
    <property type="project" value="UniProtKB-UniRule"/>
</dbReference>
<gene>
    <name evidence="5" type="ORF">CCAX7_46310</name>
</gene>
<dbReference type="Gene3D" id="1.10.150.130">
    <property type="match status" value="1"/>
</dbReference>
<evidence type="ECO:0000313" key="5">
    <source>
        <dbReference type="EMBL" id="BDI32580.1"/>
    </source>
</evidence>
<dbReference type="PANTHER" id="PTHR30629:SF2">
    <property type="entry name" value="PROPHAGE INTEGRASE INTS-RELATED"/>
    <property type="match status" value="1"/>
</dbReference>
<dbReference type="InterPro" id="IPR038488">
    <property type="entry name" value="Integrase_DNA-bd_sf"/>
</dbReference>
<dbReference type="GO" id="GO:0006310">
    <property type="term" value="P:DNA recombination"/>
    <property type="evidence" value="ECO:0007669"/>
    <property type="project" value="UniProtKB-KW"/>
</dbReference>
<sequence length="430" mass="49062">MALTELALKNLKPKSKPYRVPDGGNLSIEVSPAGGKHWRWRYVFAGKPDILSLGKYPAVSLAEARKRCDEVREILKSGKHPGRERRAEKQRQIAAADDNFASFARDWLKTKHRAESKKYRQQCLKRMQDHVFPRIGNLSIPEITAPMIVRVIEAIGAAGTIETAKRMGQLLKQIFRYGVQRGLCSTNPAADLQDVLPRPKKKHHACIHPRDMTELLQAMAAYKGEKITVHAMHLMALTFVRTSELIAARWDEVDWEKRQWDIPKERMKMKRPHVVPLCDQSIATLTALRDLTGDKSHIFFSAASKSKHLSNGVILMALDRMGYHGLMTGHGFRSLASTILNENGFNRDVVERQLAHEDEDEVRSAYNRAEYLAERVKMMQWWGDHLDEMRAKIIEPRKKKVANLSPERQRANEMTNGVKSRLRVGTARLA</sequence>
<keyword evidence="3" id="KW-0238">DNA-binding</keyword>
<dbReference type="SUPFAM" id="SSF56349">
    <property type="entry name" value="DNA breaking-rejoining enzymes"/>
    <property type="match status" value="1"/>
</dbReference>
<dbReference type="InterPro" id="IPR050808">
    <property type="entry name" value="Phage_Integrase"/>
</dbReference>
<dbReference type="Pfam" id="PF00589">
    <property type="entry name" value="Phage_integrase"/>
    <property type="match status" value="1"/>
</dbReference>
<evidence type="ECO:0000256" key="4">
    <source>
        <dbReference type="ARBA" id="ARBA00023172"/>
    </source>
</evidence>
<evidence type="ECO:0000313" key="6">
    <source>
        <dbReference type="Proteomes" id="UP000287394"/>
    </source>
</evidence>
<dbReference type="InterPro" id="IPR013762">
    <property type="entry name" value="Integrase-like_cat_sf"/>
</dbReference>
<dbReference type="CDD" id="cd00801">
    <property type="entry name" value="INT_P4_C"/>
    <property type="match status" value="1"/>
</dbReference>
<dbReference type="OrthoDB" id="9775880at2"/>
<dbReference type="Gene3D" id="1.10.443.10">
    <property type="entry name" value="Intergrase catalytic core"/>
    <property type="match status" value="1"/>
</dbReference>
<dbReference type="PROSITE" id="PS51900">
    <property type="entry name" value="CB"/>
    <property type="match status" value="1"/>
</dbReference>
<organism evidence="5 6">
    <name type="scientific">Capsulimonas corticalis</name>
    <dbReference type="NCBI Taxonomy" id="2219043"/>
    <lineage>
        <taxon>Bacteria</taxon>
        <taxon>Bacillati</taxon>
        <taxon>Armatimonadota</taxon>
        <taxon>Armatimonadia</taxon>
        <taxon>Capsulimonadales</taxon>
        <taxon>Capsulimonadaceae</taxon>
        <taxon>Capsulimonas</taxon>
    </lineage>
</organism>
<dbReference type="EMBL" id="AP025739">
    <property type="protein sequence ID" value="BDI32580.1"/>
    <property type="molecule type" value="Genomic_DNA"/>
</dbReference>
<dbReference type="InterPro" id="IPR011010">
    <property type="entry name" value="DNA_brk_join_enz"/>
</dbReference>
<dbReference type="InterPro" id="IPR025166">
    <property type="entry name" value="Integrase_DNA_bind_dom"/>
</dbReference>
<dbReference type="GO" id="GO:0015074">
    <property type="term" value="P:DNA integration"/>
    <property type="evidence" value="ECO:0007669"/>
    <property type="project" value="UniProtKB-KW"/>
</dbReference>
<reference evidence="5 6" key="1">
    <citation type="journal article" date="2019" name="Int. J. Syst. Evol. Microbiol.">
        <title>Capsulimonas corticalis gen. nov., sp. nov., an aerobic capsulated bacterium, of a novel bacterial order, Capsulimonadales ord. nov., of the class Armatimonadia of the phylum Armatimonadetes.</title>
        <authorList>
            <person name="Li J."/>
            <person name="Kudo C."/>
            <person name="Tonouchi A."/>
        </authorList>
    </citation>
    <scope>NUCLEOTIDE SEQUENCE [LARGE SCALE GENOMIC DNA]</scope>
    <source>
        <strain evidence="5 6">AX-7</strain>
    </source>
</reference>
<dbReference type="InterPro" id="IPR044068">
    <property type="entry name" value="CB"/>
</dbReference>
<dbReference type="KEGG" id="ccot:CCAX7_46310"/>
<evidence type="ECO:0000256" key="1">
    <source>
        <dbReference type="ARBA" id="ARBA00008857"/>
    </source>
</evidence>
<dbReference type="InterPro" id="IPR010998">
    <property type="entry name" value="Integrase_recombinase_N"/>
</dbReference>
<dbReference type="RefSeq" id="WP_119324597.1">
    <property type="nucleotide sequence ID" value="NZ_AP025739.1"/>
</dbReference>
<accession>A0A402D505</accession>
<keyword evidence="2" id="KW-0229">DNA integration</keyword>
<proteinExistence type="inferred from homology"/>
<evidence type="ECO:0000256" key="2">
    <source>
        <dbReference type="ARBA" id="ARBA00022908"/>
    </source>
</evidence>
<dbReference type="Gene3D" id="3.30.160.390">
    <property type="entry name" value="Integrase, DNA-binding domain"/>
    <property type="match status" value="1"/>
</dbReference>
<keyword evidence="6" id="KW-1185">Reference proteome</keyword>